<keyword evidence="6" id="KW-0677">Repeat</keyword>
<accession>A0ABS7Y840</accession>
<evidence type="ECO:0000256" key="3">
    <source>
        <dbReference type="ARBA" id="ARBA00022617"/>
    </source>
</evidence>
<evidence type="ECO:0000256" key="6">
    <source>
        <dbReference type="ARBA" id="ARBA00022737"/>
    </source>
</evidence>
<dbReference type="PANTHER" id="PTHR35008">
    <property type="entry name" value="BLL4482 PROTEIN-RELATED"/>
    <property type="match status" value="1"/>
</dbReference>
<evidence type="ECO:0000256" key="2">
    <source>
        <dbReference type="ARBA" id="ARBA00022475"/>
    </source>
</evidence>
<sequence>MKQPARRRRYRWWLAALVPLLLALAAGFLMWRPALQPVPVAPARFDTALVARGAALARLGMCASCHTRDPARPLAGGVALQTPFGTIHGANITPDAGTGIGTWSYAAFERAMREGVARDGHLLYPAFPYPHYTRLAQDDMQALYAYLMTRPAVAAPARENRLRFPFGYRPLLTFWNLLYLDTSPWAADTSKPADWQRGAYLANALSHCGACHTPRGALGALDLGRHLDGGESGDWYAPALNARSPSPMPWTRAQLLDYLRSGSATGHAIAGGPMQAVVRELAEAPPQDVAAIATYIHGYLAQAPARATPARQAASLPPPRDDDPDLARMRLGYTTYTMACASCHEATHDGSRGASSGAALRLQQAVALYDPDPRSLLHIVHGGIAPPAGEAGRVMPGFATVLGDAQLTALAAYLRRYGAGAEPWPGLEDAVKNRRTP</sequence>
<dbReference type="Gene3D" id="1.10.760.10">
    <property type="entry name" value="Cytochrome c-like domain"/>
    <property type="match status" value="3"/>
</dbReference>
<dbReference type="InterPro" id="IPR009056">
    <property type="entry name" value="Cyt_c-like_dom"/>
</dbReference>
<dbReference type="InterPro" id="IPR036909">
    <property type="entry name" value="Cyt_c-like_dom_sf"/>
</dbReference>
<evidence type="ECO:0000313" key="14">
    <source>
        <dbReference type="Proteomes" id="UP001198602"/>
    </source>
</evidence>
<dbReference type="InterPro" id="IPR051459">
    <property type="entry name" value="Cytochrome_c-type_DH"/>
</dbReference>
<dbReference type="PROSITE" id="PS51007">
    <property type="entry name" value="CYTC"/>
    <property type="match status" value="3"/>
</dbReference>
<keyword evidence="5" id="KW-0732">Signal</keyword>
<feature type="domain" description="Cytochrome c" evidence="12">
    <location>
        <begin position="48"/>
        <end position="151"/>
    </location>
</feature>
<keyword evidence="4 9" id="KW-0479">Metal-binding</keyword>
<gene>
    <name evidence="13" type="ORF">LE190_00970</name>
</gene>
<dbReference type="PANTHER" id="PTHR35008:SF8">
    <property type="entry name" value="ALCOHOL DEHYDROGENASE CYTOCHROME C SUBUNIT"/>
    <property type="match status" value="1"/>
</dbReference>
<keyword evidence="11" id="KW-1133">Transmembrane helix</keyword>
<evidence type="ECO:0000256" key="8">
    <source>
        <dbReference type="ARBA" id="ARBA00023136"/>
    </source>
</evidence>
<evidence type="ECO:0000256" key="4">
    <source>
        <dbReference type="ARBA" id="ARBA00022723"/>
    </source>
</evidence>
<evidence type="ECO:0000256" key="7">
    <source>
        <dbReference type="ARBA" id="ARBA00023004"/>
    </source>
</evidence>
<evidence type="ECO:0000256" key="9">
    <source>
        <dbReference type="PROSITE-ProRule" id="PRU00433"/>
    </source>
</evidence>
<dbReference type="Pfam" id="PF00034">
    <property type="entry name" value="Cytochrom_C"/>
    <property type="match status" value="2"/>
</dbReference>
<feature type="transmembrane region" description="Helical" evidence="11">
    <location>
        <begin position="12"/>
        <end position="31"/>
    </location>
</feature>
<comment type="caution">
    <text evidence="13">The sequence shown here is derived from an EMBL/GenBank/DDBJ whole genome shotgun (WGS) entry which is preliminary data.</text>
</comment>
<keyword evidence="2" id="KW-1003">Cell membrane</keyword>
<evidence type="ECO:0000256" key="1">
    <source>
        <dbReference type="ARBA" id="ARBA00004236"/>
    </source>
</evidence>
<keyword evidence="7 9" id="KW-0408">Iron</keyword>
<dbReference type="Pfam" id="PF13442">
    <property type="entry name" value="Cytochrome_CBB3"/>
    <property type="match status" value="1"/>
</dbReference>
<keyword evidence="8 11" id="KW-0472">Membrane</keyword>
<organism evidence="13 14">
    <name type="scientific">Massilia hydrophila</name>
    <dbReference type="NCBI Taxonomy" id="3044279"/>
    <lineage>
        <taxon>Bacteria</taxon>
        <taxon>Pseudomonadati</taxon>
        <taxon>Pseudomonadota</taxon>
        <taxon>Betaproteobacteria</taxon>
        <taxon>Burkholderiales</taxon>
        <taxon>Oxalobacteraceae</taxon>
        <taxon>Telluria group</taxon>
        <taxon>Massilia</taxon>
    </lineage>
</organism>
<dbReference type="PIRSF" id="PIRSF000018">
    <property type="entry name" value="Mb_ADH_cyt_c"/>
    <property type="match status" value="1"/>
</dbReference>
<comment type="subcellular location">
    <subcellularLocation>
        <location evidence="1">Cell membrane</location>
    </subcellularLocation>
</comment>
<evidence type="ECO:0000313" key="13">
    <source>
        <dbReference type="EMBL" id="MCA1854499.1"/>
    </source>
</evidence>
<feature type="region of interest" description="Disordered" evidence="10">
    <location>
        <begin position="307"/>
        <end position="326"/>
    </location>
</feature>
<proteinExistence type="predicted"/>
<keyword evidence="11" id="KW-0812">Transmembrane</keyword>
<reference evidence="13 14" key="1">
    <citation type="submission" date="2021-07" db="EMBL/GenBank/DDBJ databases">
        <title>Characterization of Violacein-producing bacteria and related species.</title>
        <authorList>
            <person name="Wilson H.S."/>
            <person name="De Leon M.E."/>
        </authorList>
    </citation>
    <scope>NUCLEOTIDE SEQUENCE [LARGE SCALE GENOMIC DNA]</scope>
    <source>
        <strain evidence="13 14">HSC-2F05</strain>
    </source>
</reference>
<feature type="domain" description="Cytochrome c" evidence="12">
    <location>
        <begin position="193"/>
        <end position="300"/>
    </location>
</feature>
<keyword evidence="3 9" id="KW-0349">Heme</keyword>
<dbReference type="Proteomes" id="UP001198602">
    <property type="component" value="Unassembled WGS sequence"/>
</dbReference>
<feature type="domain" description="Cytochrome c" evidence="12">
    <location>
        <begin position="327"/>
        <end position="418"/>
    </location>
</feature>
<evidence type="ECO:0000256" key="10">
    <source>
        <dbReference type="SAM" id="MobiDB-lite"/>
    </source>
</evidence>
<evidence type="ECO:0000256" key="11">
    <source>
        <dbReference type="SAM" id="Phobius"/>
    </source>
</evidence>
<protein>
    <submittedName>
        <fullName evidence="13">C-type cytochrome</fullName>
    </submittedName>
</protein>
<name>A0ABS7Y840_9BURK</name>
<dbReference type="SUPFAM" id="SSF46626">
    <property type="entry name" value="Cytochrome c"/>
    <property type="match status" value="3"/>
</dbReference>
<keyword evidence="14" id="KW-1185">Reference proteome</keyword>
<evidence type="ECO:0000259" key="12">
    <source>
        <dbReference type="PROSITE" id="PS51007"/>
    </source>
</evidence>
<evidence type="ECO:0000256" key="5">
    <source>
        <dbReference type="ARBA" id="ARBA00022729"/>
    </source>
</evidence>
<dbReference type="InterPro" id="IPR014353">
    <property type="entry name" value="Membr-bd_ADH_cyt_c"/>
</dbReference>
<dbReference type="EMBL" id="JAHYBX010000001">
    <property type="protein sequence ID" value="MCA1854499.1"/>
    <property type="molecule type" value="Genomic_DNA"/>
</dbReference>
<dbReference type="RefSeq" id="WP_225236969.1">
    <property type="nucleotide sequence ID" value="NZ_JAHYBX010000001.1"/>
</dbReference>